<evidence type="ECO:0000313" key="3">
    <source>
        <dbReference type="Proteomes" id="UP001557485"/>
    </source>
</evidence>
<comment type="caution">
    <text evidence="2">The sequence shown here is derived from an EMBL/GenBank/DDBJ whole genome shotgun (WGS) entry which is preliminary data.</text>
</comment>
<evidence type="ECO:0000256" key="1">
    <source>
        <dbReference type="SAM" id="SignalP"/>
    </source>
</evidence>
<organism evidence="2 3">
    <name type="scientific">Zhongshania guokunii</name>
    <dbReference type="NCBI Taxonomy" id="641783"/>
    <lineage>
        <taxon>Bacteria</taxon>
        <taxon>Pseudomonadati</taxon>
        <taxon>Pseudomonadota</taxon>
        <taxon>Gammaproteobacteria</taxon>
        <taxon>Cellvibrionales</taxon>
        <taxon>Spongiibacteraceae</taxon>
        <taxon>Zhongshania</taxon>
    </lineage>
</organism>
<proteinExistence type="predicted"/>
<keyword evidence="1" id="KW-0732">Signal</keyword>
<evidence type="ECO:0000313" key="2">
    <source>
        <dbReference type="EMBL" id="MEX1667420.1"/>
    </source>
</evidence>
<sequence>MTKIKNYACLKRTLGCFTLSLMVSSVSFAQEGVANLFSLSAGPGAALFAPVLDLGLLPRSVQNGGVVFQTGEDIVLGDLGPVGTVIGLGGPLKGQLIPVLDVLMENPLGLGDYLLAGGTLISTELALPPIPIVNAPLTGL</sequence>
<accession>A0ABV3U1B3</accession>
<name>A0ABV3U1B3_9GAMM</name>
<feature type="signal peptide" evidence="1">
    <location>
        <begin position="1"/>
        <end position="29"/>
    </location>
</feature>
<feature type="chain" id="PRO_5046239798" evidence="1">
    <location>
        <begin position="30"/>
        <end position="140"/>
    </location>
</feature>
<gene>
    <name evidence="2" type="ORF">AB4876_00775</name>
</gene>
<dbReference type="EMBL" id="JBFRYA010000001">
    <property type="protein sequence ID" value="MEX1667420.1"/>
    <property type="molecule type" value="Genomic_DNA"/>
</dbReference>
<keyword evidence="3" id="KW-1185">Reference proteome</keyword>
<protein>
    <submittedName>
        <fullName evidence="2">Uncharacterized protein</fullName>
    </submittedName>
</protein>
<dbReference type="Proteomes" id="UP001557485">
    <property type="component" value="Unassembled WGS sequence"/>
</dbReference>
<reference evidence="2 3" key="1">
    <citation type="journal article" date="2011" name="Int. J. Syst. Evol. Microbiol.">
        <title>Zhongshania antarctica gen. nov., sp. nov. and Zhongshania guokunii sp. nov., gammaproteobacteria respectively isolated from coastal attached (fast) ice and surface seawater of the Antarctic.</title>
        <authorList>
            <person name="Li H.J."/>
            <person name="Zhang X.Y."/>
            <person name="Chen C.X."/>
            <person name="Zhang Y.J."/>
            <person name="Gao Z.M."/>
            <person name="Yu Y."/>
            <person name="Chen X.L."/>
            <person name="Chen B."/>
            <person name="Zhang Y.Z."/>
        </authorList>
    </citation>
    <scope>NUCLEOTIDE SEQUENCE [LARGE SCALE GENOMIC DNA]</scope>
    <source>
        <strain evidence="2 3">ZS6-22T</strain>
    </source>
</reference>
<dbReference type="RefSeq" id="WP_368379754.1">
    <property type="nucleotide sequence ID" value="NZ_JBFRYA010000001.1"/>
</dbReference>